<dbReference type="AlphaFoldDB" id="A0A085JD03"/>
<reference evidence="2 3" key="1">
    <citation type="submission" date="2014-05" db="EMBL/GenBank/DDBJ databases">
        <title>ATOL: Assembling a taxonomically balanced genome-scale reconstruction of the evolutionary history of the Enterobacteriaceae.</title>
        <authorList>
            <person name="Plunkett G.III."/>
            <person name="Neeno-Eckwall E.C."/>
            <person name="Glasner J.D."/>
            <person name="Perna N.T."/>
        </authorList>
    </citation>
    <scope>NUCLEOTIDE SEQUENCE [LARGE SCALE GENOMIC DNA]</scope>
    <source>
        <strain evidence="2 3">ATCC 33301</strain>
    </source>
</reference>
<name>A0A085JD03_9GAMM</name>
<feature type="region of interest" description="Disordered" evidence="1">
    <location>
        <begin position="1"/>
        <end position="49"/>
    </location>
</feature>
<dbReference type="EMBL" id="JMPR01000038">
    <property type="protein sequence ID" value="KFD18349.1"/>
    <property type="molecule type" value="Genomic_DNA"/>
</dbReference>
<comment type="caution">
    <text evidence="2">The sequence shown here is derived from an EMBL/GenBank/DDBJ whole genome shotgun (WGS) entry which is preliminary data.</text>
</comment>
<proteinExistence type="predicted"/>
<evidence type="ECO:0000313" key="2">
    <source>
        <dbReference type="EMBL" id="KFD18349.1"/>
    </source>
</evidence>
<accession>A0A085JD03</accession>
<evidence type="ECO:0000256" key="1">
    <source>
        <dbReference type="SAM" id="MobiDB-lite"/>
    </source>
</evidence>
<gene>
    <name evidence="2" type="ORF">GTPT_2539</name>
</gene>
<protein>
    <submittedName>
        <fullName evidence="2">Uncharacterized protein</fullName>
    </submittedName>
</protein>
<dbReference type="Proteomes" id="UP000028602">
    <property type="component" value="Unassembled WGS sequence"/>
</dbReference>
<dbReference type="RefSeq" id="WP_156022672.1">
    <property type="nucleotide sequence ID" value="NZ_ATMJ01000001.1"/>
</dbReference>
<sequence length="49" mass="5335">MSKPAKQNPGAESSSREKMFRIAETVRAQRVPASPVQSDTEKKVCKASS</sequence>
<organism evidence="2 3">
    <name type="scientific">Tatumella ptyseos ATCC 33301</name>
    <dbReference type="NCBI Taxonomy" id="1005995"/>
    <lineage>
        <taxon>Bacteria</taxon>
        <taxon>Pseudomonadati</taxon>
        <taxon>Pseudomonadota</taxon>
        <taxon>Gammaproteobacteria</taxon>
        <taxon>Enterobacterales</taxon>
        <taxon>Erwiniaceae</taxon>
        <taxon>Tatumella</taxon>
    </lineage>
</organism>
<keyword evidence="3" id="KW-1185">Reference proteome</keyword>
<evidence type="ECO:0000313" key="3">
    <source>
        <dbReference type="Proteomes" id="UP000028602"/>
    </source>
</evidence>
<feature type="compositionally biased region" description="Basic and acidic residues" evidence="1">
    <location>
        <begin position="39"/>
        <end position="49"/>
    </location>
</feature>